<dbReference type="OrthoDB" id="7858086at2759"/>
<feature type="transmembrane region" description="Helical" evidence="1">
    <location>
        <begin position="45"/>
        <end position="63"/>
    </location>
</feature>
<feature type="transmembrane region" description="Helical" evidence="1">
    <location>
        <begin position="21"/>
        <end position="39"/>
    </location>
</feature>
<accession>A0A6J2UL68</accession>
<evidence type="ECO:0000256" key="1">
    <source>
        <dbReference type="SAM" id="Phobius"/>
    </source>
</evidence>
<keyword evidence="1" id="KW-0472">Membrane</keyword>
<dbReference type="AlphaFoldDB" id="A0A6J2UL68"/>
<reference evidence="3" key="1">
    <citation type="submission" date="2025-08" db="UniProtKB">
        <authorList>
            <consortium name="RefSeq"/>
        </authorList>
    </citation>
    <scope>IDENTIFICATION</scope>
    <source>
        <strain evidence="3">11010-0011.00</strain>
        <tissue evidence="3">Whole body</tissue>
    </source>
</reference>
<evidence type="ECO:0000313" key="2">
    <source>
        <dbReference type="Proteomes" id="UP000504634"/>
    </source>
</evidence>
<keyword evidence="1" id="KW-1133">Transmembrane helix</keyword>
<proteinExistence type="predicted"/>
<feature type="transmembrane region" description="Helical" evidence="1">
    <location>
        <begin position="75"/>
        <end position="96"/>
    </location>
</feature>
<protein>
    <submittedName>
        <fullName evidence="3">Uncharacterized protein LOC115634527</fullName>
    </submittedName>
</protein>
<organism evidence="2 3">
    <name type="scientific">Drosophila lebanonensis</name>
    <name type="common">Fruit fly</name>
    <name type="synonym">Scaptodrosophila lebanonensis</name>
    <dbReference type="NCBI Taxonomy" id="7225"/>
    <lineage>
        <taxon>Eukaryota</taxon>
        <taxon>Metazoa</taxon>
        <taxon>Ecdysozoa</taxon>
        <taxon>Arthropoda</taxon>
        <taxon>Hexapoda</taxon>
        <taxon>Insecta</taxon>
        <taxon>Pterygota</taxon>
        <taxon>Neoptera</taxon>
        <taxon>Endopterygota</taxon>
        <taxon>Diptera</taxon>
        <taxon>Brachycera</taxon>
        <taxon>Muscomorpha</taxon>
        <taxon>Ephydroidea</taxon>
        <taxon>Drosophilidae</taxon>
        <taxon>Scaptodrosophila</taxon>
    </lineage>
</organism>
<name>A0A6J2UL68_DROLE</name>
<keyword evidence="1" id="KW-0812">Transmembrane</keyword>
<dbReference type="GeneID" id="115634527"/>
<keyword evidence="2" id="KW-1185">Reference proteome</keyword>
<sequence length="121" mass="14122">MFLIRYACSEIQRYPIIWQPIAVLQAIGGVVLVIGYFRPNKWVCLPWMFAATLFTYGLLMNSFCYWKTSYIRQPLTCLTVSYILIAVWVYFLYAVFADYLKLRTAQQTAYEIIDGTNDEAT</sequence>
<dbReference type="Proteomes" id="UP000504634">
    <property type="component" value="Unplaced"/>
</dbReference>
<gene>
    <name evidence="3" type="primary">LOC115634527</name>
</gene>
<evidence type="ECO:0000313" key="3">
    <source>
        <dbReference type="RefSeq" id="XP_030388193.1"/>
    </source>
</evidence>
<dbReference type="RefSeq" id="XP_030388193.1">
    <property type="nucleotide sequence ID" value="XM_030532333.1"/>
</dbReference>